<dbReference type="Proteomes" id="UP001597233">
    <property type="component" value="Unassembled WGS sequence"/>
</dbReference>
<evidence type="ECO:0000313" key="2">
    <source>
        <dbReference type="Proteomes" id="UP001597233"/>
    </source>
</evidence>
<dbReference type="EMBL" id="JBHUEH010000014">
    <property type="protein sequence ID" value="MFD1886258.1"/>
    <property type="molecule type" value="Genomic_DNA"/>
</dbReference>
<keyword evidence="2" id="KW-1185">Reference proteome</keyword>
<dbReference type="Gene3D" id="2.60.120.260">
    <property type="entry name" value="Galactose-binding domain-like"/>
    <property type="match status" value="1"/>
</dbReference>
<dbReference type="RefSeq" id="WP_347323400.1">
    <property type="nucleotide sequence ID" value="NZ_JBCGUH010000001.1"/>
</dbReference>
<name>A0ABW4RJB5_9BACL</name>
<gene>
    <name evidence="1" type="ORF">ACFSC9_12060</name>
</gene>
<sequence>MSSSTCKTSLMFVMVVLLFTGSVFSVFPLHARAAETVAVQNMVFSIPANTFCDQSHMVDLSLNITNLSKSEQGIKLEFLKADGTAFAMAGTSYNGITSDLVPGSSVKVAAGHTGTYHFTFGGQTSNCDDRPFVGTWSITGTGEAGLVASGFVSSSLYSVPVIINGGMVWNAVGSSNDTTPPTPAPVPINQPVDGCSVTQTNSLIHAMSANQDVYGIATSSSIDAGWNTQPFRAFDNSCYPFSTQNGEIKGWLAYEFKDAKTVTSYSLQMKQNDSQHAFAQSPKAWIFEAYDGKTWTTLDTRSGITGWTTSKANVYTIDKKQAYNKYRIRFLENNGGNLVCISEMGMMGY</sequence>
<dbReference type="InterPro" id="IPR008979">
    <property type="entry name" value="Galactose-bd-like_sf"/>
</dbReference>
<accession>A0ABW4RJB5</accession>
<protein>
    <recommendedName>
        <fullName evidence="3">F5/8 type C domain-containing protein</fullName>
    </recommendedName>
</protein>
<reference evidence="2" key="1">
    <citation type="journal article" date="2019" name="Int. J. Syst. Evol. Microbiol.">
        <title>The Global Catalogue of Microorganisms (GCM) 10K type strain sequencing project: providing services to taxonomists for standard genome sequencing and annotation.</title>
        <authorList>
            <consortium name="The Broad Institute Genomics Platform"/>
            <consortium name="The Broad Institute Genome Sequencing Center for Infectious Disease"/>
            <person name="Wu L."/>
            <person name="Ma J."/>
        </authorList>
    </citation>
    <scope>NUCLEOTIDE SEQUENCE [LARGE SCALE GENOMIC DNA]</scope>
    <source>
        <strain evidence="2">CCUG 54950</strain>
    </source>
</reference>
<evidence type="ECO:0000313" key="1">
    <source>
        <dbReference type="EMBL" id="MFD1886258.1"/>
    </source>
</evidence>
<dbReference type="SUPFAM" id="SSF49785">
    <property type="entry name" value="Galactose-binding domain-like"/>
    <property type="match status" value="1"/>
</dbReference>
<organism evidence="1 2">
    <name type="scientific">Paenibacillus wenxiniae</name>
    <dbReference type="NCBI Taxonomy" id="1636843"/>
    <lineage>
        <taxon>Bacteria</taxon>
        <taxon>Bacillati</taxon>
        <taxon>Bacillota</taxon>
        <taxon>Bacilli</taxon>
        <taxon>Bacillales</taxon>
        <taxon>Paenibacillaceae</taxon>
        <taxon>Paenibacillus</taxon>
    </lineage>
</organism>
<evidence type="ECO:0008006" key="3">
    <source>
        <dbReference type="Google" id="ProtNLM"/>
    </source>
</evidence>
<comment type="caution">
    <text evidence="1">The sequence shown here is derived from an EMBL/GenBank/DDBJ whole genome shotgun (WGS) entry which is preliminary data.</text>
</comment>
<proteinExistence type="predicted"/>